<feature type="domain" description="Reverse transcriptase Ty1/copia-type" evidence="1">
    <location>
        <begin position="5"/>
        <end position="73"/>
    </location>
</feature>
<comment type="caution">
    <text evidence="2">The sequence shown here is derived from an EMBL/GenBank/DDBJ whole genome shotgun (WGS) entry which is preliminary data.</text>
</comment>
<sequence length="86" mass="9815">MVLQENKARFVARGFSWDSDIDFGETFARVACQGSIRIMTALLEKLGAEIHQFDATTAYLNETLDEEIFMECSAYFKKVLEQVIVN</sequence>
<dbReference type="EMBL" id="BGPR01001807">
    <property type="protein sequence ID" value="GBM62240.1"/>
    <property type="molecule type" value="Genomic_DNA"/>
</dbReference>
<evidence type="ECO:0000313" key="3">
    <source>
        <dbReference type="Proteomes" id="UP000499080"/>
    </source>
</evidence>
<dbReference type="Proteomes" id="UP000499080">
    <property type="component" value="Unassembled WGS sequence"/>
</dbReference>
<evidence type="ECO:0000259" key="1">
    <source>
        <dbReference type="Pfam" id="PF07727"/>
    </source>
</evidence>
<proteinExistence type="predicted"/>
<dbReference type="OrthoDB" id="7615776at2759"/>
<dbReference type="InterPro" id="IPR013103">
    <property type="entry name" value="RVT_2"/>
</dbReference>
<protein>
    <recommendedName>
        <fullName evidence="1">Reverse transcriptase Ty1/copia-type domain-containing protein</fullName>
    </recommendedName>
</protein>
<reference evidence="2 3" key="1">
    <citation type="journal article" date="2019" name="Sci. Rep.">
        <title>Orb-weaving spider Araneus ventricosus genome elucidates the spidroin gene catalogue.</title>
        <authorList>
            <person name="Kono N."/>
            <person name="Nakamura H."/>
            <person name="Ohtoshi R."/>
            <person name="Moran D.A.P."/>
            <person name="Shinohara A."/>
            <person name="Yoshida Y."/>
            <person name="Fujiwara M."/>
            <person name="Mori M."/>
            <person name="Tomita M."/>
            <person name="Arakawa K."/>
        </authorList>
    </citation>
    <scope>NUCLEOTIDE SEQUENCE [LARGE SCALE GENOMIC DNA]</scope>
</reference>
<accession>A0A4Y2H804</accession>
<keyword evidence="3" id="KW-1185">Reference proteome</keyword>
<evidence type="ECO:0000313" key="2">
    <source>
        <dbReference type="EMBL" id="GBM62240.1"/>
    </source>
</evidence>
<name>A0A4Y2H804_ARAVE</name>
<dbReference type="Pfam" id="PF07727">
    <property type="entry name" value="RVT_2"/>
    <property type="match status" value="1"/>
</dbReference>
<gene>
    <name evidence="2" type="ORF">AVEN_44036_1</name>
</gene>
<organism evidence="2 3">
    <name type="scientific">Araneus ventricosus</name>
    <name type="common">Orbweaver spider</name>
    <name type="synonym">Epeira ventricosa</name>
    <dbReference type="NCBI Taxonomy" id="182803"/>
    <lineage>
        <taxon>Eukaryota</taxon>
        <taxon>Metazoa</taxon>
        <taxon>Ecdysozoa</taxon>
        <taxon>Arthropoda</taxon>
        <taxon>Chelicerata</taxon>
        <taxon>Arachnida</taxon>
        <taxon>Araneae</taxon>
        <taxon>Araneomorphae</taxon>
        <taxon>Entelegynae</taxon>
        <taxon>Araneoidea</taxon>
        <taxon>Araneidae</taxon>
        <taxon>Araneus</taxon>
    </lineage>
</organism>
<dbReference type="AlphaFoldDB" id="A0A4Y2H804"/>